<reference evidence="2" key="1">
    <citation type="journal article" date="2021" name="Curr. Microbiol.">
        <title>Complete genome of nocamycin-producing strain Saccharothrix syringae NRRL B-16468 reveals the biosynthetic potential for secondary metabolites.</title>
        <authorList>
            <person name="Mo X."/>
            <person name="Yang S."/>
        </authorList>
    </citation>
    <scope>NUCLEOTIDE SEQUENCE [LARGE SCALE GENOMIC DNA]</scope>
    <source>
        <strain evidence="2">ATCC 51364 / DSM 43886 / JCM 6844 / KCTC 9398 / NBRC 14523 / NRRL B-16468 / INA 2240</strain>
    </source>
</reference>
<dbReference type="KEGG" id="ssyi:EKG83_15595"/>
<sequence>MYEEAVMSVQQEVLPEATVEEQFVLEALMAEPEAGVSDAPRYVELPNALLALLISPELPKRK</sequence>
<protein>
    <submittedName>
        <fullName evidence="1">Uncharacterized protein</fullName>
    </submittedName>
</protein>
<gene>
    <name evidence="1" type="ORF">EKG83_15595</name>
</gene>
<dbReference type="EMBL" id="CP034550">
    <property type="protein sequence ID" value="QFZ18694.1"/>
    <property type="molecule type" value="Genomic_DNA"/>
</dbReference>
<dbReference type="RefSeq" id="WP_033431266.1">
    <property type="nucleotide sequence ID" value="NZ_CP034550.1"/>
</dbReference>
<proteinExistence type="predicted"/>
<accession>A0A5Q0GYU6</accession>
<name>A0A5Q0GYU6_SACSY</name>
<keyword evidence="2" id="KW-1185">Reference proteome</keyword>
<organism evidence="1 2">
    <name type="scientific">Saccharothrix syringae</name>
    <name type="common">Nocardiopsis syringae</name>
    <dbReference type="NCBI Taxonomy" id="103733"/>
    <lineage>
        <taxon>Bacteria</taxon>
        <taxon>Bacillati</taxon>
        <taxon>Actinomycetota</taxon>
        <taxon>Actinomycetes</taxon>
        <taxon>Pseudonocardiales</taxon>
        <taxon>Pseudonocardiaceae</taxon>
        <taxon>Saccharothrix</taxon>
    </lineage>
</organism>
<evidence type="ECO:0000313" key="1">
    <source>
        <dbReference type="EMBL" id="QFZ18694.1"/>
    </source>
</evidence>
<dbReference type="OrthoDB" id="9974849at2"/>
<dbReference type="Proteomes" id="UP000325787">
    <property type="component" value="Chromosome"/>
</dbReference>
<evidence type="ECO:0000313" key="2">
    <source>
        <dbReference type="Proteomes" id="UP000325787"/>
    </source>
</evidence>
<dbReference type="AlphaFoldDB" id="A0A5Q0GYU6"/>